<dbReference type="PANTHER" id="PTHR37319">
    <property type="entry name" value="TRANSPOSASE"/>
    <property type="match status" value="1"/>
</dbReference>
<dbReference type="EMBL" id="QYUP01000030">
    <property type="protein sequence ID" value="RJG24750.1"/>
    <property type="molecule type" value="Genomic_DNA"/>
</dbReference>
<evidence type="ECO:0000313" key="5">
    <source>
        <dbReference type="EMBL" id="RJG24750.1"/>
    </source>
</evidence>
<dbReference type="InterPro" id="IPR012337">
    <property type="entry name" value="RNaseH-like_sf"/>
</dbReference>
<comment type="caution">
    <text evidence="4">The sequence shown here is derived from an EMBL/GenBank/DDBJ whole genome shotgun (WGS) entry which is preliminary data.</text>
</comment>
<organism evidence="4 6">
    <name type="scientific">Massilia cavernae</name>
    <dbReference type="NCBI Taxonomy" id="2320864"/>
    <lineage>
        <taxon>Bacteria</taxon>
        <taxon>Pseudomonadati</taxon>
        <taxon>Pseudomonadota</taxon>
        <taxon>Betaproteobacteria</taxon>
        <taxon>Burkholderiales</taxon>
        <taxon>Oxalobacteraceae</taxon>
        <taxon>Telluria group</taxon>
        <taxon>Massilia</taxon>
    </lineage>
</organism>
<dbReference type="InterPro" id="IPR054836">
    <property type="entry name" value="Tn5_transposase"/>
</dbReference>
<evidence type="ECO:0000313" key="6">
    <source>
        <dbReference type="Proteomes" id="UP000284006"/>
    </source>
</evidence>
<evidence type="ECO:0000259" key="1">
    <source>
        <dbReference type="Pfam" id="PF02281"/>
    </source>
</evidence>
<evidence type="ECO:0000259" key="2">
    <source>
        <dbReference type="Pfam" id="PF14706"/>
    </source>
</evidence>
<dbReference type="SUPFAM" id="SSF53098">
    <property type="entry name" value="Ribonuclease H-like"/>
    <property type="match status" value="1"/>
</dbReference>
<dbReference type="EMBL" id="QYUP01000151">
    <property type="protein sequence ID" value="RJG11264.1"/>
    <property type="molecule type" value="Genomic_DNA"/>
</dbReference>
<dbReference type="InterPro" id="IPR014735">
    <property type="entry name" value="Transposase_Tn5-like_N"/>
</dbReference>
<protein>
    <submittedName>
        <fullName evidence="4">IS4 family transposase</fullName>
    </submittedName>
</protein>
<dbReference type="Pfam" id="PF14706">
    <property type="entry name" value="Tnp_DNA_bind"/>
    <property type="match status" value="1"/>
</dbReference>
<accession>A0A418XFM3</accession>
<reference evidence="4 6" key="1">
    <citation type="submission" date="2018-09" db="EMBL/GenBank/DDBJ databases">
        <authorList>
            <person name="Zhu H."/>
        </authorList>
    </citation>
    <scope>NUCLEOTIDE SEQUENCE [LARGE SCALE GENOMIC DNA]</scope>
    <source>
        <strain evidence="4 6">K1S02-61</strain>
    </source>
</reference>
<dbReference type="Gene3D" id="3.90.350.10">
    <property type="entry name" value="Transposase Inhibitor Protein From Tn5, Chain A, domain 1"/>
    <property type="match status" value="1"/>
</dbReference>
<dbReference type="RefSeq" id="WP_119809467.1">
    <property type="nucleotide sequence ID" value="NZ_QYUP01000030.1"/>
</dbReference>
<dbReference type="InterPro" id="IPR003201">
    <property type="entry name" value="Transposase_Tn5"/>
</dbReference>
<dbReference type="NCBIfam" id="NF033590">
    <property type="entry name" value="transpos_IS4_3"/>
    <property type="match status" value="1"/>
</dbReference>
<dbReference type="PANTHER" id="PTHR37319:SF1">
    <property type="entry name" value="TRANSPOSASE TN5 DIMERISATION DOMAIN-CONTAINING PROTEIN"/>
    <property type="match status" value="1"/>
</dbReference>
<sequence length="458" mass="52080">MSQEIENDWAIDEFGAADLGDARRTARLVALARQLAKSPHCSFPQSLSQAQLKAAYRFFDNEEVDTDGILTSHIGQTLARMREVPVILAIQDTTEYNLTHLPATEGLGYCTHKHVRGFFMHSMLALTPEGLPLGVLGLKTWVRPLAQLGKKALRKKLPIDEKESVKWIEGLNHMTALKSQCRGTQIVGVCDREGDLYDVFVAERSPDVEWLVRAAWNRRVNHPEAYLWEAMQSVAPMGTTSLRIPERGKRAERTAQMAIRCAPVRIRKPKSCKVKGLAEVDAYAIWAIEIDPPQGQDPIEWMLLTSVATHTMEQALERLSWYARRWTIETWHRVLKSGCQIEARQFGDVKRFIRATALFAVIAWRILYATLLGRLDADVSCEVLLQRFEWQALYCRTHAVSSVPQQPPTLGEAILWIAKLGGYLGRKRDRPPGMTVLWRGFLALHEISQMYLIFRKNE</sequence>
<dbReference type="Gene3D" id="1.10.740.10">
    <property type="entry name" value="Transferase Inhibitor Protein From Tn5, Chain"/>
    <property type="match status" value="1"/>
</dbReference>
<dbReference type="InterPro" id="IPR014737">
    <property type="entry name" value="Transposase_Tn5-like_C"/>
</dbReference>
<dbReference type="EMBL" id="QYUP01000169">
    <property type="protein sequence ID" value="RJG09522.1"/>
    <property type="molecule type" value="Genomic_DNA"/>
</dbReference>
<dbReference type="Pfam" id="PF02281">
    <property type="entry name" value="Dimer_Tnp_Tn5"/>
    <property type="match status" value="1"/>
</dbReference>
<feature type="domain" description="Transposase Tn5 dimerisation" evidence="1">
    <location>
        <begin position="361"/>
        <end position="442"/>
    </location>
</feature>
<dbReference type="InterPro" id="IPR047768">
    <property type="entry name" value="Tn5p-like"/>
</dbReference>
<evidence type="ECO:0000313" key="4">
    <source>
        <dbReference type="EMBL" id="RJG11264.1"/>
    </source>
</evidence>
<keyword evidence="6" id="KW-1185">Reference proteome</keyword>
<gene>
    <name evidence="5" type="ORF">D3872_03315</name>
    <name evidence="4" type="ORF">D3872_20580</name>
    <name evidence="3" type="ORF">D3872_22345</name>
</gene>
<dbReference type="Proteomes" id="UP000284006">
    <property type="component" value="Unassembled WGS sequence"/>
</dbReference>
<name>A0A418XFM3_9BURK</name>
<dbReference type="OrthoDB" id="8617434at2"/>
<feature type="domain" description="Transposase Tn5-like N-terminal" evidence="2">
    <location>
        <begin position="7"/>
        <end position="64"/>
    </location>
</feature>
<dbReference type="AlphaFoldDB" id="A0A418XFM3"/>
<dbReference type="Gene3D" id="1.10.246.40">
    <property type="entry name" value="Tn5 transposase, domain 1"/>
    <property type="match status" value="1"/>
</dbReference>
<proteinExistence type="predicted"/>
<evidence type="ECO:0000313" key="3">
    <source>
        <dbReference type="EMBL" id="RJG09522.1"/>
    </source>
</evidence>
<dbReference type="InterPro" id="IPR038215">
    <property type="entry name" value="TN5-like_N_sf"/>
</dbReference>